<proteinExistence type="predicted"/>
<comment type="caution">
    <text evidence="1">The sequence shown here is derived from an EMBL/GenBank/DDBJ whole genome shotgun (WGS) entry which is preliminary data.</text>
</comment>
<evidence type="ECO:0000313" key="2">
    <source>
        <dbReference type="Proteomes" id="UP000462055"/>
    </source>
</evidence>
<dbReference type="EMBL" id="WBMS02000015">
    <property type="protein sequence ID" value="MWA02696.1"/>
    <property type="molecule type" value="Genomic_DNA"/>
</dbReference>
<organism evidence="1 2">
    <name type="scientific">Actinomadura physcomitrii</name>
    <dbReference type="NCBI Taxonomy" id="2650748"/>
    <lineage>
        <taxon>Bacteria</taxon>
        <taxon>Bacillati</taxon>
        <taxon>Actinomycetota</taxon>
        <taxon>Actinomycetes</taxon>
        <taxon>Streptosporangiales</taxon>
        <taxon>Thermomonosporaceae</taxon>
        <taxon>Actinomadura</taxon>
    </lineage>
</organism>
<evidence type="ECO:0000313" key="1">
    <source>
        <dbReference type="EMBL" id="MWA02696.1"/>
    </source>
</evidence>
<name>A0A6I4MKF4_9ACTN</name>
<protein>
    <submittedName>
        <fullName evidence="1">Uncharacterized protein</fullName>
    </submittedName>
</protein>
<accession>A0A6I4MKF4</accession>
<reference evidence="1" key="1">
    <citation type="submission" date="2019-12" db="EMBL/GenBank/DDBJ databases">
        <title>Actinomadura physcomitrii sp. nov., a novel actinomycete isolated from moss [Physcomitrium sphaericum (Ludw) Fuernr].</title>
        <authorList>
            <person name="Zhuang X."/>
        </authorList>
    </citation>
    <scope>NUCLEOTIDE SEQUENCE [LARGE SCALE GENOMIC DNA]</scope>
    <source>
        <strain evidence="1">LD22</strain>
    </source>
</reference>
<gene>
    <name evidence="1" type="ORF">F8568_020415</name>
</gene>
<dbReference type="AlphaFoldDB" id="A0A6I4MKF4"/>
<dbReference type="RefSeq" id="WP_151595168.1">
    <property type="nucleotide sequence ID" value="NZ_WBMS02000015.1"/>
</dbReference>
<keyword evidence="2" id="KW-1185">Reference proteome</keyword>
<dbReference type="Proteomes" id="UP000462055">
    <property type="component" value="Unassembled WGS sequence"/>
</dbReference>
<sequence length="68" mass="7523">MKTQRGAAEQRRQYFNHPLELSKILIAERLIEGLSPEQRVESVQHLVQAVVAGGKTPGTDLVDGKDPD</sequence>